<evidence type="ECO:0000256" key="2">
    <source>
        <dbReference type="ARBA" id="ARBA00009463"/>
    </source>
</evidence>
<comment type="similarity">
    <text evidence="2">Belongs to the 3-hydroxyacyl-CoA dehydrogenase family.</text>
</comment>
<feature type="binding site" evidence="5">
    <location>
        <position position="105"/>
    </location>
    <ligand>
        <name>NAD(+)</name>
        <dbReference type="ChEBI" id="CHEBI:57540"/>
    </ligand>
</feature>
<proteinExistence type="inferred from homology"/>
<accession>A0A918QNF2</accession>
<comment type="pathway">
    <text evidence="1">Lipid metabolism; butanoate metabolism.</text>
</comment>
<feature type="domain" description="3-hydroxyacyl-CoA dehydrogenase NAD binding" evidence="7">
    <location>
        <begin position="17"/>
        <end position="191"/>
    </location>
</feature>
<dbReference type="GO" id="GO:0016616">
    <property type="term" value="F:oxidoreductase activity, acting on the CH-OH group of donors, NAD or NADP as acceptor"/>
    <property type="evidence" value="ECO:0007669"/>
    <property type="project" value="InterPro"/>
</dbReference>
<dbReference type="EMBL" id="BMVX01000007">
    <property type="protein sequence ID" value="GGZ62688.1"/>
    <property type="molecule type" value="Genomic_DNA"/>
</dbReference>
<dbReference type="InterPro" id="IPR022694">
    <property type="entry name" value="3-OHacyl-CoA_DH"/>
</dbReference>
<dbReference type="InterPro" id="IPR008927">
    <property type="entry name" value="6-PGluconate_DH-like_C_sf"/>
</dbReference>
<feature type="binding site" evidence="5">
    <location>
        <position position="44"/>
    </location>
    <ligand>
        <name>NAD(+)</name>
        <dbReference type="ChEBI" id="CHEBI:57540"/>
    </ligand>
</feature>
<dbReference type="Pfam" id="PF00725">
    <property type="entry name" value="3HCDH"/>
    <property type="match status" value="1"/>
</dbReference>
<feature type="binding site" evidence="5">
    <location>
        <position position="127"/>
    </location>
    <ligand>
        <name>NAD(+)</name>
        <dbReference type="ChEBI" id="CHEBI:57540"/>
    </ligand>
</feature>
<organism evidence="8 9">
    <name type="scientific">Streptomyces subrutilus</name>
    <dbReference type="NCBI Taxonomy" id="36818"/>
    <lineage>
        <taxon>Bacteria</taxon>
        <taxon>Bacillati</taxon>
        <taxon>Actinomycetota</taxon>
        <taxon>Actinomycetes</taxon>
        <taxon>Kitasatosporales</taxon>
        <taxon>Streptomycetaceae</taxon>
        <taxon>Streptomyces</taxon>
    </lineage>
</organism>
<dbReference type="GO" id="GO:0006631">
    <property type="term" value="P:fatty acid metabolic process"/>
    <property type="evidence" value="ECO:0007669"/>
    <property type="project" value="InterPro"/>
</dbReference>
<reference evidence="8" key="1">
    <citation type="journal article" date="2014" name="Int. J. Syst. Evol. Microbiol.">
        <title>Complete genome sequence of Corynebacterium casei LMG S-19264T (=DSM 44701T), isolated from a smear-ripened cheese.</title>
        <authorList>
            <consortium name="US DOE Joint Genome Institute (JGI-PGF)"/>
            <person name="Walter F."/>
            <person name="Albersmeier A."/>
            <person name="Kalinowski J."/>
            <person name="Ruckert C."/>
        </authorList>
    </citation>
    <scope>NUCLEOTIDE SEQUENCE</scope>
    <source>
        <strain evidence="8">JCM 4834</strain>
    </source>
</reference>
<dbReference type="Gene3D" id="1.10.1040.10">
    <property type="entry name" value="N-(1-d-carboxylethyl)-l-norvaline Dehydrogenase, domain 2"/>
    <property type="match status" value="1"/>
</dbReference>
<gene>
    <name evidence="8" type="primary">paaH</name>
    <name evidence="8" type="ORF">GCM10010371_22690</name>
</gene>
<feature type="site" description="Important for catalytic activity" evidence="4">
    <location>
        <position position="148"/>
    </location>
</feature>
<feature type="binding site" evidence="5">
    <location>
        <begin position="21"/>
        <end position="26"/>
    </location>
    <ligand>
        <name>NAD(+)</name>
        <dbReference type="ChEBI" id="CHEBI:57540"/>
    </ligand>
</feature>
<sequence length="295" mass="30360">MSDDTAPDGAHAPAHRLAVIGAGVMGTGITTLAVGRGLPVVLVDVDEDILDRARANVANQLRLARMMGKLPRDGATGELVTTTRIEDIAGATAVVEAVTELAPLKAKVLAEASAAVAPGTLLISNTSAVPIDEQADSVLRPEDLAGIHFMNPPYMIHTAELIRGPRTGEAALAAAGRLLADLGQNGVVVGDGPGFVINRILQRMINEAARIVAEGIAPAASVDAAFEGCLGHTTGPLATADLIGLDNVVDSLRVLHERTGDAGYEPCALLLDKVTAGDFGRKTGRGFYEYGGHAS</sequence>
<dbReference type="InterPro" id="IPR013328">
    <property type="entry name" value="6PGD_dom2"/>
</dbReference>
<keyword evidence="3" id="KW-0560">Oxidoreductase</keyword>
<dbReference type="SUPFAM" id="SSF51735">
    <property type="entry name" value="NAD(P)-binding Rossmann-fold domains"/>
    <property type="match status" value="1"/>
</dbReference>
<comment type="caution">
    <text evidence="8">The sequence shown here is derived from an EMBL/GenBank/DDBJ whole genome shotgun (WGS) entry which is preliminary data.</text>
</comment>
<dbReference type="Pfam" id="PF02737">
    <property type="entry name" value="3HCDH_N"/>
    <property type="match status" value="1"/>
</dbReference>
<evidence type="ECO:0000256" key="1">
    <source>
        <dbReference type="ARBA" id="ARBA00005086"/>
    </source>
</evidence>
<keyword evidence="5" id="KW-0520">NAD</keyword>
<evidence type="ECO:0000259" key="7">
    <source>
        <dbReference type="Pfam" id="PF02737"/>
    </source>
</evidence>
<feature type="domain" description="3-hydroxyacyl-CoA dehydrogenase C-terminal" evidence="6">
    <location>
        <begin position="194"/>
        <end position="290"/>
    </location>
</feature>
<dbReference type="PANTHER" id="PTHR48075:SF5">
    <property type="entry name" value="3-HYDROXYBUTYRYL-COA DEHYDROGENASE"/>
    <property type="match status" value="1"/>
</dbReference>
<feature type="binding site" evidence="5">
    <location>
        <position position="100"/>
    </location>
    <ligand>
        <name>NAD(+)</name>
        <dbReference type="ChEBI" id="CHEBI:57540"/>
    </ligand>
</feature>
<reference evidence="8" key="2">
    <citation type="submission" date="2020-09" db="EMBL/GenBank/DDBJ databases">
        <authorList>
            <person name="Sun Q."/>
            <person name="Ohkuma M."/>
        </authorList>
    </citation>
    <scope>NUCLEOTIDE SEQUENCE</scope>
    <source>
        <strain evidence="8">JCM 4834</strain>
    </source>
</reference>
<feature type="binding site" evidence="5">
    <location>
        <position position="282"/>
    </location>
    <ligand>
        <name>NAD(+)</name>
        <dbReference type="ChEBI" id="CHEBI:57540"/>
    </ligand>
</feature>
<feature type="binding site" evidence="5">
    <location>
        <position position="151"/>
    </location>
    <ligand>
        <name>NAD(+)</name>
        <dbReference type="ChEBI" id="CHEBI:57540"/>
    </ligand>
</feature>
<evidence type="ECO:0000256" key="4">
    <source>
        <dbReference type="PIRSR" id="PIRSR000105-1"/>
    </source>
</evidence>
<dbReference type="InterPro" id="IPR006108">
    <property type="entry name" value="3HC_DH_C"/>
</dbReference>
<dbReference type="RefSeq" id="WP_208836024.1">
    <property type="nucleotide sequence ID" value="NZ_BMVX01000007.1"/>
</dbReference>
<evidence type="ECO:0000313" key="9">
    <source>
        <dbReference type="Proteomes" id="UP000634660"/>
    </source>
</evidence>
<evidence type="ECO:0000259" key="6">
    <source>
        <dbReference type="Pfam" id="PF00725"/>
    </source>
</evidence>
<dbReference type="PIRSF" id="PIRSF000105">
    <property type="entry name" value="HCDH"/>
    <property type="match status" value="1"/>
</dbReference>
<evidence type="ECO:0000313" key="8">
    <source>
        <dbReference type="EMBL" id="GGZ62688.1"/>
    </source>
</evidence>
<dbReference type="InterPro" id="IPR036291">
    <property type="entry name" value="NAD(P)-bd_dom_sf"/>
</dbReference>
<dbReference type="PANTHER" id="PTHR48075">
    <property type="entry name" value="3-HYDROXYACYL-COA DEHYDROGENASE FAMILY PROTEIN"/>
    <property type="match status" value="1"/>
</dbReference>
<dbReference type="Gene3D" id="3.40.50.720">
    <property type="entry name" value="NAD(P)-binding Rossmann-like Domain"/>
    <property type="match status" value="1"/>
</dbReference>
<dbReference type="Proteomes" id="UP000634660">
    <property type="component" value="Unassembled WGS sequence"/>
</dbReference>
<name>A0A918QNF2_9ACTN</name>
<dbReference type="AlphaFoldDB" id="A0A918QNF2"/>
<dbReference type="SUPFAM" id="SSF48179">
    <property type="entry name" value="6-phosphogluconate dehydrogenase C-terminal domain-like"/>
    <property type="match status" value="1"/>
</dbReference>
<dbReference type="GO" id="GO:0070403">
    <property type="term" value="F:NAD+ binding"/>
    <property type="evidence" value="ECO:0007669"/>
    <property type="project" value="InterPro"/>
</dbReference>
<protein>
    <submittedName>
        <fullName evidence="8">3-hydroxybutyryl-CoA dehydrogenase</fullName>
    </submittedName>
</protein>
<evidence type="ECO:0000256" key="5">
    <source>
        <dbReference type="PIRSR" id="PIRSR000105-2"/>
    </source>
</evidence>
<evidence type="ECO:0000256" key="3">
    <source>
        <dbReference type="ARBA" id="ARBA00023002"/>
    </source>
</evidence>
<dbReference type="InterPro" id="IPR006176">
    <property type="entry name" value="3-OHacyl-CoA_DH_NAD-bd"/>
</dbReference>